<evidence type="ECO:0000313" key="4">
    <source>
        <dbReference type="Proteomes" id="UP001324993"/>
    </source>
</evidence>
<evidence type="ECO:0000313" key="3">
    <source>
        <dbReference type="EMBL" id="WPJ95359.1"/>
    </source>
</evidence>
<name>A0ABZ0RR00_9BACT</name>
<protein>
    <recommendedName>
        <fullName evidence="5">PEP-CTERM protein-sorting domain-containing protein</fullName>
    </recommendedName>
</protein>
<feature type="transmembrane region" description="Helical" evidence="1">
    <location>
        <begin position="255"/>
        <end position="272"/>
    </location>
</feature>
<sequence>MTMNYSRSLAPVFFSVLVALSAAPVFLNAAEISNPTLYTSMDPDGARDITLSDASNATSQATLEALDDFLVVRDFTGAVDGTNVVSFTDASVPDIQISFGGTANGASSGSIVTNSGFITSAGSGIRAVSGSNDAGTIIGTIDFGSWSGSTFASNVNAVSAAAFTLSQPGRWVRIDSVVVTFLGIDDSTVLNTQTILGSSITDKDSNQGLYFGYKAGSGEAIGSAVLTVNLNDVVTGDNPLMGLDDISFAAIPEPATSVSLLGGMVLLMSVAMRRR</sequence>
<feature type="chain" id="PRO_5047549948" description="PEP-CTERM protein-sorting domain-containing protein" evidence="2">
    <location>
        <begin position="30"/>
        <end position="275"/>
    </location>
</feature>
<dbReference type="Proteomes" id="UP001324993">
    <property type="component" value="Chromosome"/>
</dbReference>
<feature type="signal peptide" evidence="2">
    <location>
        <begin position="1"/>
        <end position="29"/>
    </location>
</feature>
<reference evidence="3 4" key="1">
    <citation type="submission" date="2023-11" db="EMBL/GenBank/DDBJ databases">
        <title>Coraliomargarita sp. nov., isolated from marine algae.</title>
        <authorList>
            <person name="Lee J.K."/>
            <person name="Baek J.H."/>
            <person name="Kim J.M."/>
            <person name="Choi D.G."/>
            <person name="Jeon C.O."/>
        </authorList>
    </citation>
    <scope>NUCLEOTIDE SEQUENCE [LARGE SCALE GENOMIC DNA]</scope>
    <source>
        <strain evidence="3 4">J2-16</strain>
    </source>
</reference>
<evidence type="ECO:0000256" key="1">
    <source>
        <dbReference type="SAM" id="Phobius"/>
    </source>
</evidence>
<organism evidence="3 4">
    <name type="scientific">Coraliomargarita algicola</name>
    <dbReference type="NCBI Taxonomy" id="3092156"/>
    <lineage>
        <taxon>Bacteria</taxon>
        <taxon>Pseudomonadati</taxon>
        <taxon>Verrucomicrobiota</taxon>
        <taxon>Opitutia</taxon>
        <taxon>Puniceicoccales</taxon>
        <taxon>Coraliomargaritaceae</taxon>
        <taxon>Coraliomargarita</taxon>
    </lineage>
</organism>
<proteinExistence type="predicted"/>
<gene>
    <name evidence="3" type="ORF">SH580_18215</name>
</gene>
<accession>A0ABZ0RR00</accession>
<dbReference type="RefSeq" id="WP_319832248.1">
    <property type="nucleotide sequence ID" value="NZ_CP138858.1"/>
</dbReference>
<evidence type="ECO:0008006" key="5">
    <source>
        <dbReference type="Google" id="ProtNLM"/>
    </source>
</evidence>
<keyword evidence="4" id="KW-1185">Reference proteome</keyword>
<evidence type="ECO:0000256" key="2">
    <source>
        <dbReference type="SAM" id="SignalP"/>
    </source>
</evidence>
<keyword evidence="2" id="KW-0732">Signal</keyword>
<keyword evidence="1" id="KW-1133">Transmembrane helix</keyword>
<keyword evidence="1" id="KW-0472">Membrane</keyword>
<keyword evidence="1" id="KW-0812">Transmembrane</keyword>
<dbReference type="EMBL" id="CP138858">
    <property type="protein sequence ID" value="WPJ95359.1"/>
    <property type="molecule type" value="Genomic_DNA"/>
</dbReference>